<evidence type="ECO:0000256" key="6">
    <source>
        <dbReference type="ARBA" id="ARBA00023284"/>
    </source>
</evidence>
<protein>
    <recommendedName>
        <fullName evidence="7">Thiol:disulfide interchange protein</fullName>
    </recommendedName>
</protein>
<dbReference type="PROSITE" id="PS51352">
    <property type="entry name" value="THIOREDOXIN_2"/>
    <property type="match status" value="1"/>
</dbReference>
<evidence type="ECO:0000313" key="12">
    <source>
        <dbReference type="Proteomes" id="UP000298049"/>
    </source>
</evidence>
<dbReference type="InterPro" id="IPR050824">
    <property type="entry name" value="Thiol_disulfide_DsbA"/>
</dbReference>
<dbReference type="PROSITE" id="PS00194">
    <property type="entry name" value="THIOREDOXIN_1"/>
    <property type="match status" value="1"/>
</dbReference>
<dbReference type="OrthoDB" id="9784896at2"/>
<evidence type="ECO:0000256" key="2">
    <source>
        <dbReference type="ARBA" id="ARBA00005791"/>
    </source>
</evidence>
<evidence type="ECO:0000256" key="8">
    <source>
        <dbReference type="PIRSR" id="PIRSR001488-1"/>
    </source>
</evidence>
<evidence type="ECO:0000256" key="3">
    <source>
        <dbReference type="ARBA" id="ARBA00022729"/>
    </source>
</evidence>
<keyword evidence="3 9" id="KW-0732">Signal</keyword>
<dbReference type="PIRSF" id="PIRSF001488">
    <property type="entry name" value="Tdi_protein"/>
    <property type="match status" value="1"/>
</dbReference>
<dbReference type="SUPFAM" id="SSF52833">
    <property type="entry name" value="Thioredoxin-like"/>
    <property type="match status" value="1"/>
</dbReference>
<dbReference type="EMBL" id="CP031093">
    <property type="protein sequence ID" value="QCF27296.1"/>
    <property type="molecule type" value="Genomic_DNA"/>
</dbReference>
<comment type="similarity">
    <text evidence="2">Belongs to the thioredoxin family. DsbA subfamily.</text>
</comment>
<feature type="signal peptide" evidence="9">
    <location>
        <begin position="1"/>
        <end position="20"/>
    </location>
</feature>
<dbReference type="CDD" id="cd03019">
    <property type="entry name" value="DsbA_DsbA"/>
    <property type="match status" value="1"/>
</dbReference>
<keyword evidence="12" id="KW-1185">Reference proteome</keyword>
<dbReference type="KEGG" id="hmi:soil367_15910"/>
<dbReference type="RefSeq" id="WP_136550006.1">
    <property type="nucleotide sequence ID" value="NZ_CP031093.1"/>
</dbReference>
<dbReference type="GO" id="GO:0042597">
    <property type="term" value="C:periplasmic space"/>
    <property type="evidence" value="ECO:0007669"/>
    <property type="project" value="UniProtKB-SubCell"/>
</dbReference>
<evidence type="ECO:0000259" key="10">
    <source>
        <dbReference type="PROSITE" id="PS51352"/>
    </source>
</evidence>
<dbReference type="PANTHER" id="PTHR35891:SF2">
    <property type="entry name" value="THIOL:DISULFIDE INTERCHANGE PROTEIN DSBA"/>
    <property type="match status" value="1"/>
</dbReference>
<dbReference type="Gene3D" id="3.40.30.10">
    <property type="entry name" value="Glutaredoxin"/>
    <property type="match status" value="1"/>
</dbReference>
<proteinExistence type="inferred from homology"/>
<evidence type="ECO:0000256" key="7">
    <source>
        <dbReference type="PIRNR" id="PIRNR001488"/>
    </source>
</evidence>
<evidence type="ECO:0000256" key="9">
    <source>
        <dbReference type="SAM" id="SignalP"/>
    </source>
</evidence>
<name>A0A4P7XJJ1_9ALTE</name>
<dbReference type="InterPro" id="IPR023205">
    <property type="entry name" value="DsbA/DsbL"/>
</dbReference>
<keyword evidence="4 7" id="KW-0574">Periplasm</keyword>
<evidence type="ECO:0000256" key="1">
    <source>
        <dbReference type="ARBA" id="ARBA00004418"/>
    </source>
</evidence>
<reference evidence="11 12" key="1">
    <citation type="submission" date="2018-07" db="EMBL/GenBank/DDBJ databases">
        <title>Marsedoiliclastica nanhaica gen. nov. sp. nov., a novel marine hydrocarbonoclastic bacterium isolated from an in-situ enriched hydrocarbon-degrading consortium in deep-sea sediment.</title>
        <authorList>
            <person name="Dong C."/>
            <person name="Ma T."/>
            <person name="Liu R."/>
            <person name="Shao Z."/>
        </authorList>
    </citation>
    <scope>NUCLEOTIDE SEQUENCE [LARGE SCALE GENOMIC DNA]</scope>
    <source>
        <strain evidence="12">soil36-7</strain>
    </source>
</reference>
<dbReference type="AlphaFoldDB" id="A0A4P7XJJ1"/>
<evidence type="ECO:0000256" key="5">
    <source>
        <dbReference type="ARBA" id="ARBA00023157"/>
    </source>
</evidence>
<keyword evidence="5 7" id="KW-1015">Disulfide bond</keyword>
<feature type="chain" id="PRO_5020180545" description="Thiol:disulfide interchange protein" evidence="9">
    <location>
        <begin position="21"/>
        <end position="210"/>
    </location>
</feature>
<evidence type="ECO:0000256" key="4">
    <source>
        <dbReference type="ARBA" id="ARBA00022764"/>
    </source>
</evidence>
<feature type="domain" description="Thioredoxin" evidence="10">
    <location>
        <begin position="7"/>
        <end position="203"/>
    </location>
</feature>
<dbReference type="Proteomes" id="UP000298049">
    <property type="component" value="Chromosome"/>
</dbReference>
<keyword evidence="6" id="KW-0676">Redox-active center</keyword>
<dbReference type="InterPro" id="IPR001853">
    <property type="entry name" value="DSBA-like_thioredoxin_dom"/>
</dbReference>
<accession>A0A4P7XJJ1</accession>
<dbReference type="InterPro" id="IPR017937">
    <property type="entry name" value="Thioredoxin_CS"/>
</dbReference>
<dbReference type="Pfam" id="PF01323">
    <property type="entry name" value="DSBA"/>
    <property type="match status" value="1"/>
</dbReference>
<evidence type="ECO:0000313" key="11">
    <source>
        <dbReference type="EMBL" id="QCF27296.1"/>
    </source>
</evidence>
<comment type="subcellular location">
    <subcellularLocation>
        <location evidence="1 7">Periplasm</location>
    </subcellularLocation>
</comment>
<dbReference type="InterPro" id="IPR013766">
    <property type="entry name" value="Thioredoxin_domain"/>
</dbReference>
<dbReference type="InterPro" id="IPR036249">
    <property type="entry name" value="Thioredoxin-like_sf"/>
</dbReference>
<sequence>MLRSFLLLLVVTLMPMALQAEEGKWEEGRHYQKLSTEVGTRSGDKIEVAEVFWYGCPHCYRLKPLLESWAKDLPDDVNLVYLPAALNQSWEVHARAFYVAQSLGVLDKVHDAFFEKLANNPRALSDKQSLADFFAEQGVDREKFNKTFDSFGVNAKLDRSKSVIRGARLTGVPALIVNGRYTVTAGMAGGHEEMLQVADHLIEQEREARQ</sequence>
<organism evidence="11 12">
    <name type="scientific">Hydrocarboniclastica marina</name>
    <dbReference type="NCBI Taxonomy" id="2259620"/>
    <lineage>
        <taxon>Bacteria</taxon>
        <taxon>Pseudomonadati</taxon>
        <taxon>Pseudomonadota</taxon>
        <taxon>Gammaproteobacteria</taxon>
        <taxon>Alteromonadales</taxon>
        <taxon>Alteromonadaceae</taxon>
        <taxon>Hydrocarboniclastica</taxon>
    </lineage>
</organism>
<gene>
    <name evidence="11" type="ORF">soil367_15910</name>
</gene>
<dbReference type="PANTHER" id="PTHR35891">
    <property type="entry name" value="THIOL:DISULFIDE INTERCHANGE PROTEIN DSBA"/>
    <property type="match status" value="1"/>
</dbReference>
<feature type="disulfide bond" description="Redox-active" evidence="8">
    <location>
        <begin position="56"/>
        <end position="59"/>
    </location>
</feature>
<dbReference type="GO" id="GO:0015036">
    <property type="term" value="F:disulfide oxidoreductase activity"/>
    <property type="evidence" value="ECO:0007669"/>
    <property type="project" value="UniProtKB-ARBA"/>
</dbReference>